<feature type="transmembrane region" description="Helical" evidence="7">
    <location>
        <begin position="105"/>
        <end position="126"/>
    </location>
</feature>
<name>A0A1Q2SP00_9GAMM</name>
<dbReference type="InterPro" id="IPR051263">
    <property type="entry name" value="C-type_cytochrome_biogenesis"/>
</dbReference>
<keyword evidence="6 7" id="KW-0408">Iron</keyword>
<gene>
    <name evidence="9" type="ORF">TAO_1457</name>
</gene>
<dbReference type="GO" id="GO:0005886">
    <property type="term" value="C:plasma membrane"/>
    <property type="evidence" value="ECO:0007669"/>
    <property type="project" value="TreeGrafter"/>
</dbReference>
<dbReference type="Proteomes" id="UP000243679">
    <property type="component" value="Chromosome"/>
</dbReference>
<keyword evidence="7" id="KW-1133">Transmembrane helix</keyword>
<keyword evidence="7" id="KW-0472">Membrane</keyword>
<evidence type="ECO:0000256" key="7">
    <source>
        <dbReference type="RuleBase" id="RU364112"/>
    </source>
</evidence>
<dbReference type="CDD" id="cd16378">
    <property type="entry name" value="CcmH_N"/>
    <property type="match status" value="1"/>
</dbReference>
<keyword evidence="2 7" id="KW-0349">Heme</keyword>
<dbReference type="PANTHER" id="PTHR47870:SF1">
    <property type="entry name" value="CYTOCHROME C-TYPE BIOGENESIS PROTEIN CCMH"/>
    <property type="match status" value="1"/>
</dbReference>
<evidence type="ECO:0000259" key="8">
    <source>
        <dbReference type="Pfam" id="PF03918"/>
    </source>
</evidence>
<dbReference type="RefSeq" id="WP_096527329.1">
    <property type="nucleotide sequence ID" value="NZ_AP014836.1"/>
</dbReference>
<feature type="domain" description="CcmH/CycL/Ccl2/NrfF N-terminal" evidence="8">
    <location>
        <begin position="13"/>
        <end position="149"/>
    </location>
</feature>
<evidence type="ECO:0000256" key="2">
    <source>
        <dbReference type="ARBA" id="ARBA00022617"/>
    </source>
</evidence>
<reference evidence="9 10" key="1">
    <citation type="journal article" date="2017" name="ISME J.">
        <title>An acid-tolerant ammonia-oxidizing ?-proteobacterium from soil.</title>
        <authorList>
            <person name="Hayatsu M."/>
            <person name="Tago K."/>
            <person name="Uchiyama I."/>
            <person name="Toyoda A."/>
            <person name="Wang Y."/>
            <person name="Shimomura Y."/>
            <person name="Okubo T."/>
            <person name="Kurisu F."/>
            <person name="Hirono Y."/>
            <person name="Nonaka K."/>
            <person name="Akiyama H."/>
            <person name="Itoh T."/>
            <person name="Takami H."/>
        </authorList>
    </citation>
    <scope>NUCLEOTIDE SEQUENCE [LARGE SCALE GENOMIC DNA]</scope>
    <source>
        <strain evidence="9 10">TAO100</strain>
    </source>
</reference>
<dbReference type="Pfam" id="PF03918">
    <property type="entry name" value="CcmH"/>
    <property type="match status" value="1"/>
</dbReference>
<evidence type="ECO:0000256" key="1">
    <source>
        <dbReference type="ARBA" id="ARBA00010342"/>
    </source>
</evidence>
<dbReference type="FunFam" id="1.10.8.640:FF:000001">
    <property type="entry name" value="Cytochrome c-type biogenesis protein"/>
    <property type="match status" value="1"/>
</dbReference>
<comment type="function">
    <text evidence="7">Possible subunit of a heme lyase.</text>
</comment>
<dbReference type="InterPro" id="IPR005616">
    <property type="entry name" value="CcmH/CycL/Ccl2/NrfF_N"/>
</dbReference>
<evidence type="ECO:0000313" key="9">
    <source>
        <dbReference type="EMBL" id="BAW80827.1"/>
    </source>
</evidence>
<feature type="signal peptide" evidence="7">
    <location>
        <begin position="1"/>
        <end position="20"/>
    </location>
</feature>
<evidence type="ECO:0000313" key="10">
    <source>
        <dbReference type="Proteomes" id="UP000243679"/>
    </source>
</evidence>
<dbReference type="EMBL" id="AP014836">
    <property type="protein sequence ID" value="BAW80827.1"/>
    <property type="molecule type" value="Genomic_DNA"/>
</dbReference>
<protein>
    <recommendedName>
        <fullName evidence="7">Cytochrome c-type biogenesis protein</fullName>
    </recommendedName>
</protein>
<evidence type="ECO:0000256" key="4">
    <source>
        <dbReference type="ARBA" id="ARBA00022729"/>
    </source>
</evidence>
<feature type="chain" id="PRO_5011814950" description="Cytochrome c-type biogenesis protein" evidence="7">
    <location>
        <begin position="21"/>
        <end position="155"/>
    </location>
</feature>
<evidence type="ECO:0000256" key="5">
    <source>
        <dbReference type="ARBA" id="ARBA00022748"/>
    </source>
</evidence>
<proteinExistence type="inferred from homology"/>
<organism evidence="9 10">
    <name type="scientific">Candidatus Nitrosoglobus terrae</name>
    <dbReference type="NCBI Taxonomy" id="1630141"/>
    <lineage>
        <taxon>Bacteria</taxon>
        <taxon>Pseudomonadati</taxon>
        <taxon>Pseudomonadota</taxon>
        <taxon>Gammaproteobacteria</taxon>
        <taxon>Chromatiales</taxon>
        <taxon>Chromatiaceae</taxon>
        <taxon>Candidatus Nitrosoglobus</taxon>
    </lineage>
</organism>
<keyword evidence="3 7" id="KW-0479">Metal-binding</keyword>
<keyword evidence="7" id="KW-0812">Transmembrane</keyword>
<dbReference type="PANTHER" id="PTHR47870">
    <property type="entry name" value="CYTOCHROME C-TYPE BIOGENESIS PROTEIN CCMH"/>
    <property type="match status" value="1"/>
</dbReference>
<keyword evidence="5" id="KW-0201">Cytochrome c-type biogenesis</keyword>
<evidence type="ECO:0000256" key="3">
    <source>
        <dbReference type="ARBA" id="ARBA00022723"/>
    </source>
</evidence>
<accession>A0A1Q2SP00</accession>
<keyword evidence="10" id="KW-1185">Reference proteome</keyword>
<dbReference type="OrthoDB" id="9804975at2"/>
<dbReference type="InterPro" id="IPR038297">
    <property type="entry name" value="CcmH/CycL/NrfF/Ccl2_sf"/>
</dbReference>
<dbReference type="GO" id="GO:0017004">
    <property type="term" value="P:cytochrome complex assembly"/>
    <property type="evidence" value="ECO:0007669"/>
    <property type="project" value="UniProtKB-KW"/>
</dbReference>
<dbReference type="Gene3D" id="1.10.8.640">
    <property type="entry name" value="Cytochrome C biogenesis protein"/>
    <property type="match status" value="1"/>
</dbReference>
<dbReference type="GO" id="GO:0046872">
    <property type="term" value="F:metal ion binding"/>
    <property type="evidence" value="ECO:0007669"/>
    <property type="project" value="UniProtKB-KW"/>
</dbReference>
<evidence type="ECO:0000256" key="6">
    <source>
        <dbReference type="ARBA" id="ARBA00023004"/>
    </source>
</evidence>
<dbReference type="KEGG" id="ntt:TAO_1457"/>
<keyword evidence="4 7" id="KW-0732">Signal</keyword>
<dbReference type="AlphaFoldDB" id="A0A1Q2SP00"/>
<sequence>MIRILLLVFVLAGTEMQAYAADPALYSFDNPAQEAKFQDLIGQLRCLVCQNQSLADSHADLAGDMRREVYQKMKDGLTNQEIIDFLVQRYGDFVLFRPPMQPNTYLLWLGPALFFIVGFGIFIIAMRKRHQTLTPSLSEAEHQRMAKLLEEEDLK</sequence>
<comment type="similarity">
    <text evidence="1 7">Belongs to the CcmH/CycL/Ccl2/NrfF family.</text>
</comment>